<evidence type="ECO:0000256" key="2">
    <source>
        <dbReference type="SAM" id="Phobius"/>
    </source>
</evidence>
<feature type="non-terminal residue" evidence="3">
    <location>
        <position position="263"/>
    </location>
</feature>
<keyword evidence="2" id="KW-1133">Transmembrane helix</keyword>
<sequence>GTACFVAVDGQLAGWLSARDVVRPEAAEAVALLSKLGCSAAMLTGDAAAAAQAVGAAVGLPADHVHAQLLPEQKLSKVQEYKVGPPATRLCPGSHCAAELPVAACCLGGGGGRRTKHKRVWVAHVGDGANDTPALAASDAGIAMGVAGSAAALEAGSVALFTSDVRAVPAARIHALYLKPHGPPRVSSSSHAAVALFTSDVRAVPAAVMLARAAGRTIALNITFSVATKVAVLVPALMGKFTLWGAVLVDVGAALLVMANSLR</sequence>
<comment type="caution">
    <text evidence="3">The sequence shown here is derived from an EMBL/GenBank/DDBJ whole genome shotgun (WGS) entry which is preliminary data.</text>
</comment>
<feature type="transmembrane region" description="Helical" evidence="2">
    <location>
        <begin position="218"/>
        <end position="237"/>
    </location>
</feature>
<name>A0AAD5DNW3_9CHLO</name>
<dbReference type="Gene3D" id="3.40.50.1000">
    <property type="entry name" value="HAD superfamily/HAD-like"/>
    <property type="match status" value="2"/>
</dbReference>
<evidence type="ECO:0000256" key="1">
    <source>
        <dbReference type="ARBA" id="ARBA00006024"/>
    </source>
</evidence>
<dbReference type="EMBL" id="JADXDR010000106">
    <property type="protein sequence ID" value="KAI7839205.1"/>
    <property type="molecule type" value="Genomic_DNA"/>
</dbReference>
<dbReference type="InterPro" id="IPR051014">
    <property type="entry name" value="Cation_Transport_ATPase_IB"/>
</dbReference>
<dbReference type="InterPro" id="IPR023214">
    <property type="entry name" value="HAD_sf"/>
</dbReference>
<dbReference type="AlphaFoldDB" id="A0AAD5DNW3"/>
<dbReference type="SUPFAM" id="SSF56784">
    <property type="entry name" value="HAD-like"/>
    <property type="match status" value="1"/>
</dbReference>
<protein>
    <submittedName>
        <fullName evidence="3">Uncharacterized protein</fullName>
    </submittedName>
</protein>
<dbReference type="Proteomes" id="UP001205105">
    <property type="component" value="Unassembled WGS sequence"/>
</dbReference>
<organism evidence="3 4">
    <name type="scientific">Chlorella ohadii</name>
    <dbReference type="NCBI Taxonomy" id="2649997"/>
    <lineage>
        <taxon>Eukaryota</taxon>
        <taxon>Viridiplantae</taxon>
        <taxon>Chlorophyta</taxon>
        <taxon>core chlorophytes</taxon>
        <taxon>Trebouxiophyceae</taxon>
        <taxon>Chlorellales</taxon>
        <taxon>Chlorellaceae</taxon>
        <taxon>Chlorella clade</taxon>
        <taxon>Chlorella</taxon>
    </lineage>
</organism>
<dbReference type="InterPro" id="IPR023299">
    <property type="entry name" value="ATPase_P-typ_cyto_dom_N"/>
</dbReference>
<keyword evidence="2" id="KW-0812">Transmembrane</keyword>
<dbReference type="GO" id="GO:0022857">
    <property type="term" value="F:transmembrane transporter activity"/>
    <property type="evidence" value="ECO:0007669"/>
    <property type="project" value="TreeGrafter"/>
</dbReference>
<feature type="transmembrane region" description="Helical" evidence="2">
    <location>
        <begin position="243"/>
        <end position="262"/>
    </location>
</feature>
<dbReference type="Gene3D" id="3.40.1110.10">
    <property type="entry name" value="Calcium-transporting ATPase, cytoplasmic domain N"/>
    <property type="match status" value="1"/>
</dbReference>
<accession>A0AAD5DNW3</accession>
<reference evidence="3" key="1">
    <citation type="submission" date="2020-11" db="EMBL/GenBank/DDBJ databases">
        <title>Chlorella ohadii genome sequencing and assembly.</title>
        <authorList>
            <person name="Murik O."/>
            <person name="Treves H."/>
            <person name="Kedem I."/>
            <person name="Shotland Y."/>
            <person name="Kaplan A."/>
        </authorList>
    </citation>
    <scope>NUCLEOTIDE SEQUENCE</scope>
    <source>
        <strain evidence="3">1</strain>
    </source>
</reference>
<evidence type="ECO:0000313" key="4">
    <source>
        <dbReference type="Proteomes" id="UP001205105"/>
    </source>
</evidence>
<keyword evidence="2" id="KW-0472">Membrane</keyword>
<dbReference type="PANTHER" id="PTHR48085">
    <property type="entry name" value="CADMIUM/ZINC-TRANSPORTING ATPASE HMA2-RELATED"/>
    <property type="match status" value="1"/>
</dbReference>
<dbReference type="PRINTS" id="PR00119">
    <property type="entry name" value="CATATPASE"/>
</dbReference>
<evidence type="ECO:0000313" key="3">
    <source>
        <dbReference type="EMBL" id="KAI7839205.1"/>
    </source>
</evidence>
<dbReference type="PANTHER" id="PTHR48085:SF5">
    <property type="entry name" value="CADMIUM_ZINC-TRANSPORTING ATPASE HMA4-RELATED"/>
    <property type="match status" value="1"/>
</dbReference>
<dbReference type="Pfam" id="PF00702">
    <property type="entry name" value="Hydrolase"/>
    <property type="match status" value="1"/>
</dbReference>
<keyword evidence="4" id="KW-1185">Reference proteome</keyword>
<dbReference type="GO" id="GO:0016020">
    <property type="term" value="C:membrane"/>
    <property type="evidence" value="ECO:0007669"/>
    <property type="project" value="TreeGrafter"/>
</dbReference>
<dbReference type="InterPro" id="IPR036412">
    <property type="entry name" value="HAD-like_sf"/>
</dbReference>
<proteinExistence type="inferred from homology"/>
<gene>
    <name evidence="3" type="ORF">COHA_007094</name>
</gene>
<dbReference type="GO" id="GO:0000166">
    <property type="term" value="F:nucleotide binding"/>
    <property type="evidence" value="ECO:0007669"/>
    <property type="project" value="InterPro"/>
</dbReference>
<comment type="similarity">
    <text evidence="1">Belongs to the cation transport ATPase (P-type) (TC 3.A.3) family. Type IB subfamily.</text>
</comment>